<comment type="caution">
    <text evidence="2">The sequence shown here is derived from an EMBL/GenBank/DDBJ whole genome shotgun (WGS) entry which is preliminary data.</text>
</comment>
<evidence type="ECO:0000313" key="3">
    <source>
        <dbReference type="Proteomes" id="UP001258017"/>
    </source>
</evidence>
<dbReference type="AlphaFoldDB" id="A0AAD9VKF4"/>
<feature type="region of interest" description="Disordered" evidence="1">
    <location>
        <begin position="71"/>
        <end position="90"/>
    </location>
</feature>
<gene>
    <name evidence="2" type="ORF">KPH14_002632</name>
</gene>
<protein>
    <submittedName>
        <fullName evidence="2">Uncharacterized protein</fullName>
    </submittedName>
</protein>
<accession>A0AAD9VKF4</accession>
<evidence type="ECO:0000256" key="1">
    <source>
        <dbReference type="SAM" id="MobiDB-lite"/>
    </source>
</evidence>
<keyword evidence="3" id="KW-1185">Reference proteome</keyword>
<proteinExistence type="predicted"/>
<dbReference type="Proteomes" id="UP001258017">
    <property type="component" value="Unassembled WGS sequence"/>
</dbReference>
<name>A0AAD9VKF4_9HYME</name>
<reference evidence="2" key="1">
    <citation type="submission" date="2021-08" db="EMBL/GenBank/DDBJ databases">
        <authorList>
            <person name="Misof B."/>
            <person name="Oliver O."/>
            <person name="Podsiadlowski L."/>
            <person name="Donath A."/>
            <person name="Peters R."/>
            <person name="Mayer C."/>
            <person name="Rust J."/>
            <person name="Gunkel S."/>
            <person name="Lesny P."/>
            <person name="Martin S."/>
            <person name="Oeyen J.P."/>
            <person name="Petersen M."/>
            <person name="Panagiotis P."/>
            <person name="Wilbrandt J."/>
            <person name="Tanja T."/>
        </authorList>
    </citation>
    <scope>NUCLEOTIDE SEQUENCE</scope>
    <source>
        <strain evidence="2">GBR_01_08_01A</strain>
        <tissue evidence="2">Thorax + abdomen</tissue>
    </source>
</reference>
<reference evidence="2" key="2">
    <citation type="journal article" date="2023" name="Commun. Biol.">
        <title>Intrasexual cuticular hydrocarbon dimorphism in a wasp sheds light on hydrocarbon biosynthesis genes in Hymenoptera.</title>
        <authorList>
            <person name="Moris V.C."/>
            <person name="Podsiadlowski L."/>
            <person name="Martin S."/>
            <person name="Oeyen J.P."/>
            <person name="Donath A."/>
            <person name="Petersen M."/>
            <person name="Wilbrandt J."/>
            <person name="Misof B."/>
            <person name="Liedtke D."/>
            <person name="Thamm M."/>
            <person name="Scheiner R."/>
            <person name="Schmitt T."/>
            <person name="Niehuis O."/>
        </authorList>
    </citation>
    <scope>NUCLEOTIDE SEQUENCE</scope>
    <source>
        <strain evidence="2">GBR_01_08_01A</strain>
    </source>
</reference>
<sequence length="90" mass="9901">MNIVTEKFLSTKNMDQGQISSSSDEFNFAALDEEITLISDGLRHETNDSSGEDSEEVRGVRRRKIRIIESESEVASEVESGTAEDASSSN</sequence>
<dbReference type="EMBL" id="JAIFRP010000915">
    <property type="protein sequence ID" value="KAK2577893.1"/>
    <property type="molecule type" value="Genomic_DNA"/>
</dbReference>
<organism evidence="2 3">
    <name type="scientific">Odynerus spinipes</name>
    <dbReference type="NCBI Taxonomy" id="1348599"/>
    <lineage>
        <taxon>Eukaryota</taxon>
        <taxon>Metazoa</taxon>
        <taxon>Ecdysozoa</taxon>
        <taxon>Arthropoda</taxon>
        <taxon>Hexapoda</taxon>
        <taxon>Insecta</taxon>
        <taxon>Pterygota</taxon>
        <taxon>Neoptera</taxon>
        <taxon>Endopterygota</taxon>
        <taxon>Hymenoptera</taxon>
        <taxon>Apocrita</taxon>
        <taxon>Aculeata</taxon>
        <taxon>Vespoidea</taxon>
        <taxon>Vespidae</taxon>
        <taxon>Eumeninae</taxon>
        <taxon>Odynerus</taxon>
    </lineage>
</organism>
<evidence type="ECO:0000313" key="2">
    <source>
        <dbReference type="EMBL" id="KAK2577893.1"/>
    </source>
</evidence>